<dbReference type="InterPro" id="IPR050624">
    <property type="entry name" value="HTH-type_Tx_Regulator"/>
</dbReference>
<dbReference type="EMBL" id="JBHTLU010000031">
    <property type="protein sequence ID" value="MFD1222891.1"/>
    <property type="molecule type" value="Genomic_DNA"/>
</dbReference>
<reference evidence="5" key="1">
    <citation type="journal article" date="2019" name="Int. J. Syst. Evol. Microbiol.">
        <title>The Global Catalogue of Microorganisms (GCM) 10K type strain sequencing project: providing services to taxonomists for standard genome sequencing and annotation.</title>
        <authorList>
            <consortium name="The Broad Institute Genomics Platform"/>
            <consortium name="The Broad Institute Genome Sequencing Center for Infectious Disease"/>
            <person name="Wu L."/>
            <person name="Ma J."/>
        </authorList>
    </citation>
    <scope>NUCLEOTIDE SEQUENCE [LARGE SCALE GENOMIC DNA]</scope>
    <source>
        <strain evidence="5">CCUG 53270</strain>
    </source>
</reference>
<dbReference type="PANTHER" id="PTHR43479">
    <property type="entry name" value="ACREF/ENVCD OPERON REPRESSOR-RELATED"/>
    <property type="match status" value="1"/>
</dbReference>
<evidence type="ECO:0000313" key="5">
    <source>
        <dbReference type="Proteomes" id="UP001597180"/>
    </source>
</evidence>
<dbReference type="InterPro" id="IPR001647">
    <property type="entry name" value="HTH_TetR"/>
</dbReference>
<dbReference type="PROSITE" id="PS50977">
    <property type="entry name" value="HTH_TETR_2"/>
    <property type="match status" value="1"/>
</dbReference>
<feature type="DNA-binding region" description="H-T-H motif" evidence="2">
    <location>
        <begin position="33"/>
        <end position="52"/>
    </location>
</feature>
<protein>
    <submittedName>
        <fullName evidence="4">TetR/AcrR family transcriptional regulator</fullName>
    </submittedName>
</protein>
<dbReference type="InterPro" id="IPR039532">
    <property type="entry name" value="TetR_C_Firmicutes"/>
</dbReference>
<dbReference type="InterPro" id="IPR009057">
    <property type="entry name" value="Homeodomain-like_sf"/>
</dbReference>
<keyword evidence="5" id="KW-1185">Reference proteome</keyword>
<dbReference type="Pfam" id="PF14278">
    <property type="entry name" value="TetR_C_8"/>
    <property type="match status" value="1"/>
</dbReference>
<gene>
    <name evidence="4" type="ORF">ACFQ4B_22500</name>
</gene>
<evidence type="ECO:0000256" key="2">
    <source>
        <dbReference type="PROSITE-ProRule" id="PRU00335"/>
    </source>
</evidence>
<name>A0ABW3UR71_9BACL</name>
<evidence type="ECO:0000259" key="3">
    <source>
        <dbReference type="PROSITE" id="PS50977"/>
    </source>
</evidence>
<dbReference type="RefSeq" id="WP_345588772.1">
    <property type="nucleotide sequence ID" value="NZ_BAABJG010000015.1"/>
</dbReference>
<comment type="caution">
    <text evidence="4">The sequence shown here is derived from an EMBL/GenBank/DDBJ whole genome shotgun (WGS) entry which is preliminary data.</text>
</comment>
<organism evidence="4 5">
    <name type="scientific">Paenibacillus vulneris</name>
    <dbReference type="NCBI Taxonomy" id="1133364"/>
    <lineage>
        <taxon>Bacteria</taxon>
        <taxon>Bacillati</taxon>
        <taxon>Bacillota</taxon>
        <taxon>Bacilli</taxon>
        <taxon>Bacillales</taxon>
        <taxon>Paenibacillaceae</taxon>
        <taxon>Paenibacillus</taxon>
    </lineage>
</organism>
<dbReference type="Pfam" id="PF00440">
    <property type="entry name" value="TetR_N"/>
    <property type="match status" value="1"/>
</dbReference>
<evidence type="ECO:0000256" key="1">
    <source>
        <dbReference type="ARBA" id="ARBA00023125"/>
    </source>
</evidence>
<dbReference type="PANTHER" id="PTHR43479:SF23">
    <property type="entry name" value="HTH TETR-TYPE DOMAIN-CONTAINING PROTEIN"/>
    <property type="match status" value="1"/>
</dbReference>
<dbReference type="Gene3D" id="1.10.357.10">
    <property type="entry name" value="Tetracycline Repressor, domain 2"/>
    <property type="match status" value="1"/>
</dbReference>
<proteinExistence type="predicted"/>
<dbReference type="PRINTS" id="PR00455">
    <property type="entry name" value="HTHTETR"/>
</dbReference>
<accession>A0ABW3UR71</accession>
<keyword evidence="1 2" id="KW-0238">DNA-binding</keyword>
<sequence length="207" mass="23870">MSKKTDLRILRTKQSIRKAFYELIQEKGYEAITVQDIADRAMINRNTFYLHYQNKPDLLDTCMNELLSELKDAIVLCPISTNPYSISVLEIVMQTILEHISRNTTFYYAMLIDENRIYQFRAKMENIIKDKLNEGWNPAKGNSPSSISKELLLEYLVSAFMGIVIWWVKNDNALPADEVASQFSRIIAYGHLKAAGITVEETHPFPK</sequence>
<dbReference type="Proteomes" id="UP001597180">
    <property type="component" value="Unassembled WGS sequence"/>
</dbReference>
<feature type="domain" description="HTH tetR-type" evidence="3">
    <location>
        <begin position="10"/>
        <end position="70"/>
    </location>
</feature>
<dbReference type="SUPFAM" id="SSF46689">
    <property type="entry name" value="Homeodomain-like"/>
    <property type="match status" value="1"/>
</dbReference>
<evidence type="ECO:0000313" key="4">
    <source>
        <dbReference type="EMBL" id="MFD1222891.1"/>
    </source>
</evidence>